<evidence type="ECO:0000256" key="1">
    <source>
        <dbReference type="SAM" id="MobiDB-lite"/>
    </source>
</evidence>
<dbReference type="GO" id="GO:0031625">
    <property type="term" value="F:ubiquitin protein ligase binding"/>
    <property type="evidence" value="ECO:0007669"/>
    <property type="project" value="TreeGrafter"/>
</dbReference>
<feature type="domain" description="Arrestin C-terminal-like" evidence="2">
    <location>
        <begin position="280"/>
        <end position="453"/>
    </location>
</feature>
<feature type="compositionally biased region" description="Polar residues" evidence="1">
    <location>
        <begin position="475"/>
        <end position="490"/>
    </location>
</feature>
<dbReference type="AlphaFoldDB" id="A0A2I1H9M8"/>
<dbReference type="InterPro" id="IPR011022">
    <property type="entry name" value="Arrestin_C-like"/>
</dbReference>
<dbReference type="PANTHER" id="PTHR11188">
    <property type="entry name" value="ARRESTIN DOMAIN CONTAINING PROTEIN"/>
    <property type="match status" value="1"/>
</dbReference>
<dbReference type="VEuPathDB" id="FungiDB:RhiirFUN_017984"/>
<dbReference type="InterPro" id="IPR011021">
    <property type="entry name" value="Arrestin-like_N"/>
</dbReference>
<feature type="region of interest" description="Disordered" evidence="1">
    <location>
        <begin position="459"/>
        <end position="495"/>
    </location>
</feature>
<protein>
    <recommendedName>
        <fullName evidence="2">Arrestin C-terminal-like domain-containing protein</fullName>
    </recommendedName>
</protein>
<dbReference type="SUPFAM" id="SSF81296">
    <property type="entry name" value="E set domains"/>
    <property type="match status" value="1"/>
</dbReference>
<sequence>MPPLTSSQSVTALSHTLTTRTSRTTLNNFNTINSIRPTTMFTTSRQQRQQQQQQQRQQQRQQQTHHHNHSNFRSQALLKLSSILPPASTNLQINLIEPILYFRGDTEESVGCFLRGNLILNLPKPTKIRKIEMKFVGKVKTFWPEGRNYYGSASNRNDPCEEQEIMSHNWSFLSSSSSSSSSPLNSGSNSNRFKILRRSSSTSKFNLIPAGIHKYPFELFIPGNVPETIDTERGLVHYKLSATAIRSGLSPNLHVSQYVPIIRTILEERNSEGTAISSDWNNQLGYEITIPKKAYPIGDSIDIDLKLKPRSKNINIAGIKIQMEEESVFKTKGQKSTDSRTLLVHKVNNFAEQILISDKNVSINNNNIQEGTSSSAQIIQDDDELFYHKNILLPIPKCSSPIYFSYKSPSINISHHLKIIFTIKSDNNEDGKKKKKKYDIKVDIPITLLSCRCAEDLPQYEDDSPSYESPPSYEQSTNDGRQSQQYSINNDVRHNSTNTITTITNQMTELYHPPLERLLTL</sequence>
<dbReference type="VEuPathDB" id="FungiDB:FUN_000572"/>
<dbReference type="SMART" id="SM01017">
    <property type="entry name" value="Arrestin_C"/>
    <property type="match status" value="1"/>
</dbReference>
<dbReference type="InterPro" id="IPR014756">
    <property type="entry name" value="Ig_E-set"/>
</dbReference>
<evidence type="ECO:0000313" key="4">
    <source>
        <dbReference type="Proteomes" id="UP000234323"/>
    </source>
</evidence>
<comment type="caution">
    <text evidence="3">The sequence shown here is derived from an EMBL/GenBank/DDBJ whole genome shotgun (WGS) entry which is preliminary data.</text>
</comment>
<dbReference type="Pfam" id="PF00339">
    <property type="entry name" value="Arrestin_N"/>
    <property type="match status" value="1"/>
</dbReference>
<dbReference type="GO" id="GO:0005829">
    <property type="term" value="C:cytosol"/>
    <property type="evidence" value="ECO:0007669"/>
    <property type="project" value="TreeGrafter"/>
</dbReference>
<proteinExistence type="predicted"/>
<dbReference type="GO" id="GO:0005886">
    <property type="term" value="C:plasma membrane"/>
    <property type="evidence" value="ECO:0007669"/>
    <property type="project" value="TreeGrafter"/>
</dbReference>
<dbReference type="GO" id="GO:0070086">
    <property type="term" value="P:ubiquitin-dependent endocytosis"/>
    <property type="evidence" value="ECO:0007669"/>
    <property type="project" value="TreeGrafter"/>
</dbReference>
<keyword evidence="4" id="KW-1185">Reference proteome</keyword>
<dbReference type="GO" id="GO:0030674">
    <property type="term" value="F:protein-macromolecule adaptor activity"/>
    <property type="evidence" value="ECO:0007669"/>
    <property type="project" value="TreeGrafter"/>
</dbReference>
<evidence type="ECO:0000313" key="3">
    <source>
        <dbReference type="EMBL" id="PKY55578.1"/>
    </source>
</evidence>
<dbReference type="VEuPathDB" id="FungiDB:RhiirA1_413134"/>
<gene>
    <name evidence="3" type="ORF">RhiirA4_410631</name>
</gene>
<dbReference type="OrthoDB" id="2333384at2759"/>
<organism evidence="3 4">
    <name type="scientific">Rhizophagus irregularis</name>
    <dbReference type="NCBI Taxonomy" id="588596"/>
    <lineage>
        <taxon>Eukaryota</taxon>
        <taxon>Fungi</taxon>
        <taxon>Fungi incertae sedis</taxon>
        <taxon>Mucoromycota</taxon>
        <taxon>Glomeromycotina</taxon>
        <taxon>Glomeromycetes</taxon>
        <taxon>Glomerales</taxon>
        <taxon>Glomeraceae</taxon>
        <taxon>Rhizophagus</taxon>
    </lineage>
</organism>
<feature type="compositionally biased region" description="Low complexity" evidence="1">
    <location>
        <begin position="45"/>
        <end position="62"/>
    </location>
</feature>
<dbReference type="PANTHER" id="PTHR11188:SF17">
    <property type="entry name" value="FI21816P1"/>
    <property type="match status" value="1"/>
</dbReference>
<accession>A0A2I1H9M8</accession>
<name>A0A2I1H9M8_9GLOM</name>
<dbReference type="InterPro" id="IPR014752">
    <property type="entry name" value="Arrestin-like_C"/>
</dbReference>
<dbReference type="InterPro" id="IPR050357">
    <property type="entry name" value="Arrestin_domain-protein"/>
</dbReference>
<evidence type="ECO:0000259" key="2">
    <source>
        <dbReference type="SMART" id="SM01017"/>
    </source>
</evidence>
<reference evidence="3 4" key="1">
    <citation type="submission" date="2015-10" db="EMBL/GenBank/DDBJ databases">
        <title>Genome analyses suggest a sexual origin of heterokaryosis in a supposedly ancient asexual fungus.</title>
        <authorList>
            <person name="Ropars J."/>
            <person name="Sedzielewska K."/>
            <person name="Noel J."/>
            <person name="Charron P."/>
            <person name="Farinelli L."/>
            <person name="Marton T."/>
            <person name="Kruger M."/>
            <person name="Pelin A."/>
            <person name="Brachmann A."/>
            <person name="Corradi N."/>
        </authorList>
    </citation>
    <scope>NUCLEOTIDE SEQUENCE [LARGE SCALE GENOMIC DNA]</scope>
    <source>
        <strain evidence="3 4">A4</strain>
    </source>
</reference>
<dbReference type="EMBL" id="LLXI01001893">
    <property type="protein sequence ID" value="PKY55578.1"/>
    <property type="molecule type" value="Genomic_DNA"/>
</dbReference>
<dbReference type="Gene3D" id="2.60.40.640">
    <property type="match status" value="2"/>
</dbReference>
<dbReference type="Proteomes" id="UP000234323">
    <property type="component" value="Unassembled WGS sequence"/>
</dbReference>
<feature type="region of interest" description="Disordered" evidence="1">
    <location>
        <begin position="41"/>
        <end position="72"/>
    </location>
</feature>
<dbReference type="Pfam" id="PF02752">
    <property type="entry name" value="Arrestin_C"/>
    <property type="match status" value="1"/>
</dbReference>